<dbReference type="InterPro" id="IPR050226">
    <property type="entry name" value="NagZ_Beta-hexosaminidase"/>
</dbReference>
<dbReference type="Pfam" id="PF00933">
    <property type="entry name" value="Glyco_hydro_3"/>
    <property type="match status" value="1"/>
</dbReference>
<dbReference type="InterPro" id="IPR036962">
    <property type="entry name" value="Glyco_hydro_3_N_sf"/>
</dbReference>
<dbReference type="InterPro" id="IPR001764">
    <property type="entry name" value="Glyco_hydro_3_N"/>
</dbReference>
<dbReference type="AlphaFoldDB" id="K1KYY4"/>
<keyword evidence="8" id="KW-1185">Reference proteome</keyword>
<evidence type="ECO:0000256" key="2">
    <source>
        <dbReference type="ARBA" id="ARBA00005336"/>
    </source>
</evidence>
<dbReference type="EMBL" id="AMGM01000099">
    <property type="protein sequence ID" value="EKB47701.1"/>
    <property type="molecule type" value="Genomic_DNA"/>
</dbReference>
<dbReference type="GO" id="GO:0004563">
    <property type="term" value="F:beta-N-acetylhexosaminidase activity"/>
    <property type="evidence" value="ECO:0007669"/>
    <property type="project" value="UniProtKB-EC"/>
</dbReference>
<dbReference type="RefSeq" id="WP_009186711.1">
    <property type="nucleotide sequence ID" value="NZ_AMGM01000099.1"/>
</dbReference>
<feature type="domain" description="Glycoside hydrolase family 3 N-terminal" evidence="6">
    <location>
        <begin position="2"/>
        <end position="335"/>
    </location>
</feature>
<organism evidence="7 8">
    <name type="scientific">Cecembia lonarensis (strain CCUG 58316 / KCTC 22772 / LW9)</name>
    <dbReference type="NCBI Taxonomy" id="1225176"/>
    <lineage>
        <taxon>Bacteria</taxon>
        <taxon>Pseudomonadati</taxon>
        <taxon>Bacteroidota</taxon>
        <taxon>Cytophagia</taxon>
        <taxon>Cytophagales</taxon>
        <taxon>Cyclobacteriaceae</taxon>
        <taxon>Cecembia</taxon>
    </lineage>
</organism>
<evidence type="ECO:0000259" key="6">
    <source>
        <dbReference type="Pfam" id="PF00933"/>
    </source>
</evidence>
<dbReference type="GO" id="GO:0009254">
    <property type="term" value="P:peptidoglycan turnover"/>
    <property type="evidence" value="ECO:0007669"/>
    <property type="project" value="TreeGrafter"/>
</dbReference>
<dbReference type="EC" id="3.2.1.52" evidence="3"/>
<evidence type="ECO:0000313" key="7">
    <source>
        <dbReference type="EMBL" id="EKB47701.1"/>
    </source>
</evidence>
<reference evidence="7 8" key="1">
    <citation type="journal article" date="2012" name="J. Bacteriol.">
        <title>Draft Genome Sequence of Cecembia lonarensis Strain LW9T, Isolated from Lonar Lake, a Haloalkaline Lake in India.</title>
        <authorList>
            <person name="Shivaji S."/>
            <person name="Ara S."/>
            <person name="Singh A."/>
            <person name="Pinnaka A.K."/>
        </authorList>
    </citation>
    <scope>NUCLEOTIDE SEQUENCE [LARGE SCALE GENOMIC DNA]</scope>
    <source>
        <strain evidence="7 8">LW9</strain>
    </source>
</reference>
<dbReference type="InterPro" id="IPR017853">
    <property type="entry name" value="GH"/>
</dbReference>
<accession>K1KYY4</accession>
<dbReference type="PANTHER" id="PTHR30480">
    <property type="entry name" value="BETA-HEXOSAMINIDASE-RELATED"/>
    <property type="match status" value="1"/>
</dbReference>
<dbReference type="Gene3D" id="3.20.20.300">
    <property type="entry name" value="Glycoside hydrolase, family 3, N-terminal domain"/>
    <property type="match status" value="1"/>
</dbReference>
<evidence type="ECO:0000313" key="8">
    <source>
        <dbReference type="Proteomes" id="UP000004478"/>
    </source>
</evidence>
<keyword evidence="5" id="KW-0326">Glycosidase</keyword>
<evidence type="ECO:0000256" key="3">
    <source>
        <dbReference type="ARBA" id="ARBA00012663"/>
    </source>
</evidence>
<dbReference type="SUPFAM" id="SSF51445">
    <property type="entry name" value="(Trans)glycosidases"/>
    <property type="match status" value="1"/>
</dbReference>
<dbReference type="Proteomes" id="UP000004478">
    <property type="component" value="Unassembled WGS sequence"/>
</dbReference>
<evidence type="ECO:0000256" key="5">
    <source>
        <dbReference type="ARBA" id="ARBA00023295"/>
    </source>
</evidence>
<dbReference type="GO" id="GO:0005975">
    <property type="term" value="P:carbohydrate metabolic process"/>
    <property type="evidence" value="ECO:0007669"/>
    <property type="project" value="InterPro"/>
</dbReference>
<gene>
    <name evidence="7" type="ORF">B879_03698</name>
</gene>
<keyword evidence="4" id="KW-0378">Hydrolase</keyword>
<protein>
    <recommendedName>
        <fullName evidence="3">beta-N-acetylhexosaminidase</fullName>
        <ecNumber evidence="3">3.2.1.52</ecNumber>
    </recommendedName>
</protein>
<proteinExistence type="inferred from homology"/>
<evidence type="ECO:0000256" key="4">
    <source>
        <dbReference type="ARBA" id="ARBA00022801"/>
    </source>
</evidence>
<dbReference type="PATRIC" id="fig|1225176.3.peg.3930"/>
<comment type="catalytic activity">
    <reaction evidence="1">
        <text>Hydrolysis of terminal non-reducing N-acetyl-D-hexosamine residues in N-acetyl-beta-D-hexosaminides.</text>
        <dbReference type="EC" id="3.2.1.52"/>
    </reaction>
</comment>
<name>K1KYY4_CECL9</name>
<comment type="caution">
    <text evidence="7">The sequence shown here is derived from an EMBL/GenBank/DDBJ whole genome shotgun (WGS) entry which is preliminary data.</text>
</comment>
<comment type="similarity">
    <text evidence="2">Belongs to the glycosyl hydrolase 3 family.</text>
</comment>
<sequence>MTIKEKIGQLFSPAAYIHDTEENIEAMERLIQEQHIGGLTFFHSRHSAAANFEKRQEVLNYDYTLKKLVKLINRYQLLAKTPLLISIDAEFGLAMRVEETPQYPYAITLGALEEDKVRLVREVGYRIGKDLKQCGIHVNFAPVADINSNPQNPVIGYRSFGTDKYKVSKFAWAMYDGMRQAGIQGCYKHFPGHGDTDVDSHLGLPIIHKSKKELLEEELFPFIEGINQGAEMIMVGHLAVPALSAGKNSPATLSKEVIQDLLQGELGFQGIVVTDALNMKSVSDMYPTPGQLEWAALEAGNDLLCFSEHVEAAVSYIAEKTDEKRIERSYQKIKRLKEKLAVSHALPKSPVQFDWENHVAFNERLAKYYIKEIESNKTADLLDCRSFAKVSIFNPLYNTFFNEIDNFQSTPSFEINSAQDVAWKDLEQFENILIALYLPSAKPINHFGMDIQVVNKMISLTADKNCQLYVFGNPLALNSILEKNKICKIVCAYQNFEPVQKMAALHFLDELDQGMDFQM</sequence>
<dbReference type="PANTHER" id="PTHR30480:SF13">
    <property type="entry name" value="BETA-HEXOSAMINIDASE"/>
    <property type="match status" value="1"/>
</dbReference>
<dbReference type="OrthoDB" id="9805821at2"/>
<evidence type="ECO:0000256" key="1">
    <source>
        <dbReference type="ARBA" id="ARBA00001231"/>
    </source>
</evidence>